<dbReference type="PANTHER" id="PTHR36116">
    <property type="entry name" value="UPF0060 MEMBRANE PROTEIN YNFA"/>
    <property type="match status" value="1"/>
</dbReference>
<evidence type="ECO:0000313" key="7">
    <source>
        <dbReference type="EMBL" id="VFT78895.1"/>
    </source>
</evidence>
<dbReference type="GO" id="GO:0005886">
    <property type="term" value="C:plasma membrane"/>
    <property type="evidence" value="ECO:0007669"/>
    <property type="project" value="TreeGrafter"/>
</dbReference>
<evidence type="ECO:0000256" key="1">
    <source>
        <dbReference type="ARBA" id="ARBA00022475"/>
    </source>
</evidence>
<feature type="transmembrane region" description="Helical" evidence="5">
    <location>
        <begin position="96"/>
        <end position="112"/>
    </location>
</feature>
<feature type="transmembrane region" description="Helical" evidence="5">
    <location>
        <begin position="9"/>
        <end position="28"/>
    </location>
</feature>
<dbReference type="Gene3D" id="1.10.3730.20">
    <property type="match status" value="1"/>
</dbReference>
<gene>
    <name evidence="7" type="primary">Aste57867_1684</name>
    <name evidence="6" type="ORF">As57867_001682</name>
    <name evidence="7" type="ORF">ASTE57867_1684</name>
</gene>
<evidence type="ECO:0000313" key="6">
    <source>
        <dbReference type="EMBL" id="KAF0718448.1"/>
    </source>
</evidence>
<evidence type="ECO:0000313" key="8">
    <source>
        <dbReference type="Proteomes" id="UP000332933"/>
    </source>
</evidence>
<sequence>MHSVVKETLLFLLAGVLEIGGGYGVWVYVKHDDHSSIRHILYAIVGSIALVAYGWAQTLQDIDFGRLFAVYGGYFILLSLLWGWAVDGKRPDVGDWVGSIIAFVGVLVMLYWPRPPPPTAINTP</sequence>
<protein>
    <submittedName>
        <fullName evidence="7">Aste57867_1684 protein</fullName>
    </submittedName>
</protein>
<keyword evidence="2 5" id="KW-0812">Transmembrane</keyword>
<evidence type="ECO:0000256" key="2">
    <source>
        <dbReference type="ARBA" id="ARBA00022692"/>
    </source>
</evidence>
<evidence type="ECO:0000256" key="5">
    <source>
        <dbReference type="SAM" id="Phobius"/>
    </source>
</evidence>
<dbReference type="OrthoDB" id="65622at2759"/>
<dbReference type="EMBL" id="VJMH01000148">
    <property type="protein sequence ID" value="KAF0718448.1"/>
    <property type="molecule type" value="Genomic_DNA"/>
</dbReference>
<keyword evidence="1" id="KW-1003">Cell membrane</keyword>
<keyword evidence="8" id="KW-1185">Reference proteome</keyword>
<feature type="transmembrane region" description="Helical" evidence="5">
    <location>
        <begin position="68"/>
        <end position="84"/>
    </location>
</feature>
<dbReference type="Pfam" id="PF02694">
    <property type="entry name" value="UPF0060"/>
    <property type="match status" value="1"/>
</dbReference>
<dbReference type="Proteomes" id="UP000332933">
    <property type="component" value="Unassembled WGS sequence"/>
</dbReference>
<reference evidence="7 8" key="1">
    <citation type="submission" date="2019-03" db="EMBL/GenBank/DDBJ databases">
        <authorList>
            <person name="Gaulin E."/>
            <person name="Dumas B."/>
        </authorList>
    </citation>
    <scope>NUCLEOTIDE SEQUENCE [LARGE SCALE GENOMIC DNA]</scope>
    <source>
        <strain evidence="7">CBS 568.67</strain>
    </source>
</reference>
<dbReference type="InterPro" id="IPR003844">
    <property type="entry name" value="UPF0060"/>
</dbReference>
<dbReference type="InterPro" id="IPR037185">
    <property type="entry name" value="EmrE-like"/>
</dbReference>
<keyword evidence="4 5" id="KW-0472">Membrane</keyword>
<proteinExistence type="predicted"/>
<accession>A0A485K699</accession>
<feature type="transmembrane region" description="Helical" evidence="5">
    <location>
        <begin position="40"/>
        <end position="56"/>
    </location>
</feature>
<dbReference type="PANTHER" id="PTHR36116:SF1">
    <property type="entry name" value="UPF0060 MEMBRANE PROTEIN YNFA"/>
    <property type="match status" value="1"/>
</dbReference>
<name>A0A485K699_9STRA</name>
<reference evidence="6" key="2">
    <citation type="submission" date="2019-06" db="EMBL/GenBank/DDBJ databases">
        <title>Genomics analysis of Aphanomyces spp. identifies a new class of oomycete effector associated with host adaptation.</title>
        <authorList>
            <person name="Gaulin E."/>
        </authorList>
    </citation>
    <scope>NUCLEOTIDE SEQUENCE</scope>
    <source>
        <strain evidence="6">CBS 578.67</strain>
    </source>
</reference>
<evidence type="ECO:0000256" key="4">
    <source>
        <dbReference type="ARBA" id="ARBA00023136"/>
    </source>
</evidence>
<evidence type="ECO:0000256" key="3">
    <source>
        <dbReference type="ARBA" id="ARBA00022989"/>
    </source>
</evidence>
<keyword evidence="3 5" id="KW-1133">Transmembrane helix</keyword>
<organism evidence="7 8">
    <name type="scientific">Aphanomyces stellatus</name>
    <dbReference type="NCBI Taxonomy" id="120398"/>
    <lineage>
        <taxon>Eukaryota</taxon>
        <taxon>Sar</taxon>
        <taxon>Stramenopiles</taxon>
        <taxon>Oomycota</taxon>
        <taxon>Saprolegniomycetes</taxon>
        <taxon>Saprolegniales</taxon>
        <taxon>Verrucalvaceae</taxon>
        <taxon>Aphanomyces</taxon>
    </lineage>
</organism>
<dbReference type="EMBL" id="CAADRA010000148">
    <property type="protein sequence ID" value="VFT78895.1"/>
    <property type="molecule type" value="Genomic_DNA"/>
</dbReference>
<dbReference type="SUPFAM" id="SSF103481">
    <property type="entry name" value="Multidrug resistance efflux transporter EmrE"/>
    <property type="match status" value="1"/>
</dbReference>
<dbReference type="AlphaFoldDB" id="A0A485K699"/>